<keyword evidence="4 11" id="KW-0489">Methyltransferase</keyword>
<dbReference type="GO" id="GO:0032259">
    <property type="term" value="P:methylation"/>
    <property type="evidence" value="ECO:0007669"/>
    <property type="project" value="UniProtKB-KW"/>
</dbReference>
<comment type="activity regulation">
    <text evidence="11">Ubiquitination of histone H2B to form H2BK123ub1 is required for efficient DOT1 methyltransferase activity on histone H3.</text>
</comment>
<dbReference type="InterPro" id="IPR029063">
    <property type="entry name" value="SAM-dependent_MTases_sf"/>
</dbReference>
<evidence type="ECO:0000259" key="12">
    <source>
        <dbReference type="PROSITE" id="PS51569"/>
    </source>
</evidence>
<feature type="non-terminal residue" evidence="13">
    <location>
        <position position="182"/>
    </location>
</feature>
<dbReference type="Pfam" id="PF08123">
    <property type="entry name" value="DOT1"/>
    <property type="match status" value="1"/>
</dbReference>
<evidence type="ECO:0000256" key="11">
    <source>
        <dbReference type="RuleBase" id="RU271113"/>
    </source>
</evidence>
<comment type="subcellular location">
    <subcellularLocation>
        <location evidence="1 11">Nucleus</location>
    </subcellularLocation>
</comment>
<dbReference type="AlphaFoldDB" id="A0A1B7TCK6"/>
<dbReference type="PANTHER" id="PTHR21451">
    <property type="entry name" value="HISTONE H3 METHYLTRANSFERASE"/>
    <property type="match status" value="1"/>
</dbReference>
<comment type="function">
    <text evidence="11">Histone methyltransferase that specifically trimethylates histone H3 to form H3K79me3. This methylation is required for telomere silencing and for the pachytene checkpoint during the meiotic cell cycle by allowing the recruitment of RAD9 to double strand breaks. Nucleosomes are preferred as substrate compared to free histone.</text>
</comment>
<evidence type="ECO:0000256" key="8">
    <source>
        <dbReference type="ARBA" id="ARBA00023242"/>
    </source>
</evidence>
<evidence type="ECO:0000256" key="10">
    <source>
        <dbReference type="ARBA" id="ARBA00047770"/>
    </source>
</evidence>
<evidence type="ECO:0000256" key="3">
    <source>
        <dbReference type="ARBA" id="ARBA00020987"/>
    </source>
</evidence>
<evidence type="ECO:0000313" key="14">
    <source>
        <dbReference type="Proteomes" id="UP000092321"/>
    </source>
</evidence>
<protein>
    <recommendedName>
        <fullName evidence="3 11">Histone-lysine N-methyltransferase, H3 lysine-79 specific</fullName>
        <ecNumber evidence="2 11">2.1.1.360</ecNumber>
    </recommendedName>
    <alternativeName>
        <fullName evidence="9 11">Histone H3-K79 methyltransferase</fullName>
    </alternativeName>
</protein>
<evidence type="ECO:0000256" key="2">
    <source>
        <dbReference type="ARBA" id="ARBA00012190"/>
    </source>
</evidence>
<name>A0A1B7TCK6_9ASCO</name>
<keyword evidence="8 11" id="KW-0539">Nucleus</keyword>
<keyword evidence="7 11" id="KW-0156">Chromatin regulator</keyword>
<evidence type="ECO:0000256" key="4">
    <source>
        <dbReference type="ARBA" id="ARBA00022603"/>
    </source>
</evidence>
<dbReference type="PANTHER" id="PTHR21451:SF0">
    <property type="entry name" value="HISTONE-LYSINE N-METHYLTRANSFERASE, H3 LYSINE-79 SPECIFIC"/>
    <property type="match status" value="1"/>
</dbReference>
<comment type="miscellaneous">
    <text evidence="11">In contrast to other lysine histone methyltransferases, it does not contain a SET domain, suggesting the existence of another mechanism for methylation of lysine residues of histones.</text>
</comment>
<evidence type="ECO:0000256" key="9">
    <source>
        <dbReference type="ARBA" id="ARBA00029821"/>
    </source>
</evidence>
<evidence type="ECO:0000256" key="7">
    <source>
        <dbReference type="ARBA" id="ARBA00022853"/>
    </source>
</evidence>
<evidence type="ECO:0000256" key="5">
    <source>
        <dbReference type="ARBA" id="ARBA00022679"/>
    </source>
</evidence>
<evidence type="ECO:0000313" key="13">
    <source>
        <dbReference type="EMBL" id="OBA26482.1"/>
    </source>
</evidence>
<dbReference type="GO" id="GO:0000077">
    <property type="term" value="P:DNA damage checkpoint signaling"/>
    <property type="evidence" value="ECO:0007669"/>
    <property type="project" value="TreeGrafter"/>
</dbReference>
<dbReference type="PROSITE" id="PS51569">
    <property type="entry name" value="DOT1"/>
    <property type="match status" value="1"/>
</dbReference>
<accession>A0A1B7TCK6</accession>
<dbReference type="SUPFAM" id="SSF53335">
    <property type="entry name" value="S-adenosyl-L-methionine-dependent methyltransferases"/>
    <property type="match status" value="1"/>
</dbReference>
<dbReference type="GO" id="GO:0006281">
    <property type="term" value="P:DNA repair"/>
    <property type="evidence" value="ECO:0007669"/>
    <property type="project" value="TreeGrafter"/>
</dbReference>
<dbReference type="InterPro" id="IPR030445">
    <property type="entry name" value="H3-K79_meTrfase"/>
</dbReference>
<evidence type="ECO:0000256" key="1">
    <source>
        <dbReference type="ARBA" id="ARBA00004123"/>
    </source>
</evidence>
<dbReference type="InterPro" id="IPR025789">
    <property type="entry name" value="DOT1_dom"/>
</dbReference>
<evidence type="ECO:0000256" key="6">
    <source>
        <dbReference type="ARBA" id="ARBA00022691"/>
    </source>
</evidence>
<organism evidence="13 14">
    <name type="scientific">Hanseniaspora valbyensis NRRL Y-1626</name>
    <dbReference type="NCBI Taxonomy" id="766949"/>
    <lineage>
        <taxon>Eukaryota</taxon>
        <taxon>Fungi</taxon>
        <taxon>Dikarya</taxon>
        <taxon>Ascomycota</taxon>
        <taxon>Saccharomycotina</taxon>
        <taxon>Saccharomycetes</taxon>
        <taxon>Saccharomycodales</taxon>
        <taxon>Saccharomycodaceae</taxon>
        <taxon>Hanseniaspora</taxon>
    </lineage>
</organism>
<dbReference type="EMBL" id="LXPE01000017">
    <property type="protein sequence ID" value="OBA26482.1"/>
    <property type="molecule type" value="Genomic_DNA"/>
</dbReference>
<dbReference type="GO" id="GO:0005634">
    <property type="term" value="C:nucleus"/>
    <property type="evidence" value="ECO:0007669"/>
    <property type="project" value="UniProtKB-SubCell"/>
</dbReference>
<dbReference type="Proteomes" id="UP000092321">
    <property type="component" value="Unassembled WGS sequence"/>
</dbReference>
<gene>
    <name evidence="13" type="ORF">HANVADRAFT_12137</name>
</gene>
<keyword evidence="14" id="KW-1185">Reference proteome</keyword>
<dbReference type="OrthoDB" id="3972596at2759"/>
<keyword evidence="6 11" id="KW-0949">S-adenosyl-L-methionine</keyword>
<feature type="non-terminal residue" evidence="13">
    <location>
        <position position="1"/>
    </location>
</feature>
<comment type="caution">
    <text evidence="13">The sequence shown here is derived from an EMBL/GenBank/DDBJ whole genome shotgun (WGS) entry which is preliminary data.</text>
</comment>
<dbReference type="EC" id="2.1.1.360" evidence="2 11"/>
<proteinExistence type="inferred from homology"/>
<dbReference type="GO" id="GO:0140956">
    <property type="term" value="F:histone H3K79 trimethyltransferase activity"/>
    <property type="evidence" value="ECO:0007669"/>
    <property type="project" value="UniProtKB-EC"/>
</dbReference>
<comment type="catalytic activity">
    <reaction evidence="10 11">
        <text>L-lysyl(79)-[histone H3] + 3 S-adenosyl-L-methionine = N(6),N(6),N(6)-trimethyl-L-lysyl(79)-[histone H3] + 3 S-adenosyl-L-homocysteine + 3 H(+)</text>
        <dbReference type="Rhea" id="RHEA:60328"/>
        <dbReference type="Rhea" id="RHEA-COMP:15549"/>
        <dbReference type="Rhea" id="RHEA-COMP:15552"/>
        <dbReference type="ChEBI" id="CHEBI:15378"/>
        <dbReference type="ChEBI" id="CHEBI:29969"/>
        <dbReference type="ChEBI" id="CHEBI:57856"/>
        <dbReference type="ChEBI" id="CHEBI:59789"/>
        <dbReference type="ChEBI" id="CHEBI:61961"/>
        <dbReference type="EC" id="2.1.1.360"/>
    </reaction>
</comment>
<sequence length="182" mass="20749">KLPLYFMKHITNYIYGRIILPDAKKLTKYEGFSDKTYGELMSDFLTLAFDKCGMNSESTFVDLGSGIGNTNFFASLSYNVKSSFGCEIMKNPSELCGLYHNYFIKMLQLYGISNHTVLEFELEKSFMDNEVVNEKLKSCSILLLNNFIFSPSINIEATKLVKYLPSGSKIIHLKPLQTLEKQ</sequence>
<keyword evidence="5 11" id="KW-0808">Transferase</keyword>
<reference evidence="14" key="1">
    <citation type="journal article" date="2016" name="Proc. Natl. Acad. Sci. U.S.A.">
        <title>Comparative genomics of biotechnologically important yeasts.</title>
        <authorList>
            <person name="Riley R."/>
            <person name="Haridas S."/>
            <person name="Wolfe K.H."/>
            <person name="Lopes M.R."/>
            <person name="Hittinger C.T."/>
            <person name="Goeker M."/>
            <person name="Salamov A.A."/>
            <person name="Wisecaver J.H."/>
            <person name="Long T.M."/>
            <person name="Calvey C.H."/>
            <person name="Aerts A.L."/>
            <person name="Barry K.W."/>
            <person name="Choi C."/>
            <person name="Clum A."/>
            <person name="Coughlan A.Y."/>
            <person name="Deshpande S."/>
            <person name="Douglass A.P."/>
            <person name="Hanson S.J."/>
            <person name="Klenk H.-P."/>
            <person name="LaButti K.M."/>
            <person name="Lapidus A."/>
            <person name="Lindquist E.A."/>
            <person name="Lipzen A.M."/>
            <person name="Meier-Kolthoff J.P."/>
            <person name="Ohm R.A."/>
            <person name="Otillar R.P."/>
            <person name="Pangilinan J.L."/>
            <person name="Peng Y."/>
            <person name="Rokas A."/>
            <person name="Rosa C.A."/>
            <person name="Scheuner C."/>
            <person name="Sibirny A.A."/>
            <person name="Slot J.C."/>
            <person name="Stielow J.B."/>
            <person name="Sun H."/>
            <person name="Kurtzman C.P."/>
            <person name="Blackwell M."/>
            <person name="Grigoriev I.V."/>
            <person name="Jeffries T.W."/>
        </authorList>
    </citation>
    <scope>NUCLEOTIDE SEQUENCE [LARGE SCALE GENOMIC DNA]</scope>
    <source>
        <strain evidence="14">NRRL Y-1626</strain>
    </source>
</reference>
<dbReference type="Gene3D" id="3.40.50.150">
    <property type="entry name" value="Vaccinia Virus protein VP39"/>
    <property type="match status" value="1"/>
</dbReference>
<feature type="domain" description="DOT1" evidence="12">
    <location>
        <begin position="1"/>
        <end position="182"/>
    </location>
</feature>
<comment type="similarity">
    <text evidence="11">Belongs to the class I-like SAM-binding methyltransferase superfamily. DOT1 family.</text>
</comment>